<feature type="region of interest" description="Disordered" evidence="2">
    <location>
        <begin position="1"/>
        <end position="24"/>
    </location>
</feature>
<dbReference type="InterPro" id="IPR023293">
    <property type="entry name" value="dGTP_triP_hydro_central_sf"/>
</dbReference>
<dbReference type="Gene3D" id="1.10.3550.10">
    <property type="entry name" value="eoxyguanosinetriphosphate triphosphohydrolase domain-like"/>
    <property type="match status" value="1"/>
</dbReference>
<dbReference type="SMART" id="SM00471">
    <property type="entry name" value="HDc"/>
    <property type="match status" value="1"/>
</dbReference>
<feature type="domain" description="HD/PDEase" evidence="3">
    <location>
        <begin position="56"/>
        <end position="257"/>
    </location>
</feature>
<keyword evidence="5" id="KW-1185">Reference proteome</keyword>
<dbReference type="RefSeq" id="WP_090666645.1">
    <property type="nucleotide sequence ID" value="NZ_FOUF01000005.1"/>
</dbReference>
<dbReference type="CDD" id="cd00077">
    <property type="entry name" value="HDc"/>
    <property type="match status" value="1"/>
</dbReference>
<dbReference type="InterPro" id="IPR050135">
    <property type="entry name" value="dGTPase-like"/>
</dbReference>
<dbReference type="EMBL" id="FOUF01000005">
    <property type="protein sequence ID" value="SFM04930.1"/>
    <property type="molecule type" value="Genomic_DNA"/>
</dbReference>
<dbReference type="Pfam" id="PF01966">
    <property type="entry name" value="HD"/>
    <property type="match status" value="1"/>
</dbReference>
<keyword evidence="1" id="KW-0378">Hydrolase</keyword>
<dbReference type="InterPro" id="IPR006674">
    <property type="entry name" value="HD_domain"/>
</dbReference>
<proteinExistence type="predicted"/>
<name>A0A1I4MP90_9PROT</name>
<dbReference type="SUPFAM" id="SSF109604">
    <property type="entry name" value="HD-domain/PDEase-like"/>
    <property type="match status" value="1"/>
</dbReference>
<accession>A0A1I4MP90</accession>
<dbReference type="Gene3D" id="1.10.3210.10">
    <property type="entry name" value="Hypothetical protein af1432"/>
    <property type="match status" value="1"/>
</dbReference>
<dbReference type="NCBIfam" id="TIGR01353">
    <property type="entry name" value="dGTP_triPase"/>
    <property type="match status" value="1"/>
</dbReference>
<dbReference type="InterPro" id="IPR026875">
    <property type="entry name" value="PHydrolase_assoc_dom"/>
</dbReference>
<dbReference type="PANTHER" id="PTHR11373">
    <property type="entry name" value="DEOXYNUCLEOSIDE TRIPHOSPHATE TRIPHOSPHOHYDROLASE"/>
    <property type="match status" value="1"/>
</dbReference>
<evidence type="ECO:0000313" key="4">
    <source>
        <dbReference type="EMBL" id="SFM04930.1"/>
    </source>
</evidence>
<dbReference type="Gene3D" id="1.10.3410.10">
    <property type="entry name" value="putative deoxyguanosinetriphosphate triphosphohydrolase like domain"/>
    <property type="match status" value="1"/>
</dbReference>
<dbReference type="PANTHER" id="PTHR11373:SF32">
    <property type="entry name" value="DEOXYGUANOSINETRIPHOSPHATE TRIPHOSPHOHYDROLASE"/>
    <property type="match status" value="1"/>
</dbReference>
<reference evidence="4 5" key="1">
    <citation type="submission" date="2016-10" db="EMBL/GenBank/DDBJ databases">
        <authorList>
            <person name="de Groot N.N."/>
        </authorList>
    </citation>
    <scope>NUCLEOTIDE SEQUENCE [LARGE SCALE GENOMIC DNA]</scope>
    <source>
        <strain evidence="4 5">Nm146</strain>
    </source>
</reference>
<dbReference type="AlphaFoldDB" id="A0A1I4MP90"/>
<dbReference type="NCBIfam" id="NF002205">
    <property type="entry name" value="PRK01096.1"/>
    <property type="match status" value="1"/>
</dbReference>
<protein>
    <submittedName>
        <fullName evidence="4">dGTPase</fullName>
    </submittedName>
</protein>
<organism evidence="4 5">
    <name type="scientific">Nitrosomonas nitrosa</name>
    <dbReference type="NCBI Taxonomy" id="52442"/>
    <lineage>
        <taxon>Bacteria</taxon>
        <taxon>Pseudomonadati</taxon>
        <taxon>Pseudomonadota</taxon>
        <taxon>Betaproteobacteria</taxon>
        <taxon>Nitrosomonadales</taxon>
        <taxon>Nitrosomonadaceae</taxon>
        <taxon>Nitrosomonas</taxon>
    </lineage>
</organism>
<feature type="compositionally biased region" description="Basic and acidic residues" evidence="2">
    <location>
        <begin position="11"/>
        <end position="24"/>
    </location>
</feature>
<dbReference type="InterPro" id="IPR003607">
    <property type="entry name" value="HD/PDEase_dom"/>
</dbReference>
<sequence length="442" mass="49804">MEWEQLLSTERLGRGQEQKTDARSEYQRDYDRIVFSSAFRRLQDKTQVFPLAESDYVRTRLTHSVEVSCVGRSLGTLAGSLIIERSGLKGFQAQEFGNIVAAACLAHDIGNPPFGHSGEDAIRTWFEGPGKLYLKDLDPEQIQDFLKFEGNAQGFRVLSRLQNKINGGGLQLTYAVLGTFSKYPRRAHISSLEGSEKVSEKKFGFVIGDEEWFVKVAEGLSLKKKLDGAWSRHPLAFLMEAADDICYRIVDLEDGHRLGRVTFKDAAEHLEPIAFDSEEIPVSGSYVEIDDDKGRFEYLRARAINSLILDAVSVFEKNYDELMQGTHERDLMSQSKFINELKAIKKLSREKVYAAPSVLHIEAAGFEVLGRLLDKVVPALVGTEDSRSAAEKKILEIIPEQFRKGKTHYERLLHATDFVSGMTDSFAVTLYRRLQGIELPRG</sequence>
<dbReference type="GO" id="GO:0008832">
    <property type="term" value="F:dGTPase activity"/>
    <property type="evidence" value="ECO:0007669"/>
    <property type="project" value="TreeGrafter"/>
</dbReference>
<dbReference type="InterPro" id="IPR006261">
    <property type="entry name" value="dGTPase"/>
</dbReference>
<evidence type="ECO:0000256" key="1">
    <source>
        <dbReference type="ARBA" id="ARBA00022801"/>
    </source>
</evidence>
<dbReference type="Pfam" id="PF13286">
    <property type="entry name" value="HD_assoc"/>
    <property type="match status" value="1"/>
</dbReference>
<dbReference type="Proteomes" id="UP000199561">
    <property type="component" value="Unassembled WGS sequence"/>
</dbReference>
<dbReference type="InterPro" id="IPR027432">
    <property type="entry name" value="dGTP_triphosphohydrolase_C"/>
</dbReference>
<evidence type="ECO:0000313" key="5">
    <source>
        <dbReference type="Proteomes" id="UP000199561"/>
    </source>
</evidence>
<evidence type="ECO:0000256" key="2">
    <source>
        <dbReference type="SAM" id="MobiDB-lite"/>
    </source>
</evidence>
<evidence type="ECO:0000259" key="3">
    <source>
        <dbReference type="SMART" id="SM00471"/>
    </source>
</evidence>
<dbReference type="STRING" id="52442.SAMN05421880_10525"/>
<dbReference type="GO" id="GO:0006203">
    <property type="term" value="P:dGTP catabolic process"/>
    <property type="evidence" value="ECO:0007669"/>
    <property type="project" value="TreeGrafter"/>
</dbReference>
<gene>
    <name evidence="4" type="ORF">SAMN05421880_10525</name>
</gene>